<evidence type="ECO:0000313" key="2">
    <source>
        <dbReference type="Proteomes" id="UP000746747"/>
    </source>
</evidence>
<proteinExistence type="predicted"/>
<dbReference type="OrthoDB" id="5864085at2759"/>
<accession>A0A8J2Q2N8</accession>
<gene>
    <name evidence="1" type="ORF">CJOHNSTONI_LOCUS3662</name>
</gene>
<dbReference type="AlphaFoldDB" id="A0A8J2Q2N8"/>
<name>A0A8J2Q2N8_9BILA</name>
<sequence>MFEKTNRMTDWQGLKQNEGLFITQEIHFHGTDGWKKKKKQIYAKMKAVGRMNWALSKTRALVSLFDEDIVFEFH</sequence>
<reference evidence="1" key="1">
    <citation type="submission" date="2021-09" db="EMBL/GenBank/DDBJ databases">
        <authorList>
            <consortium name="Pathogen Informatics"/>
        </authorList>
    </citation>
    <scope>NUCLEOTIDE SEQUENCE</scope>
</reference>
<organism evidence="1 2">
    <name type="scientific">Cercopithifilaria johnstoni</name>
    <dbReference type="NCBI Taxonomy" id="2874296"/>
    <lineage>
        <taxon>Eukaryota</taxon>
        <taxon>Metazoa</taxon>
        <taxon>Ecdysozoa</taxon>
        <taxon>Nematoda</taxon>
        <taxon>Chromadorea</taxon>
        <taxon>Rhabditida</taxon>
        <taxon>Spirurina</taxon>
        <taxon>Spiruromorpha</taxon>
        <taxon>Filarioidea</taxon>
        <taxon>Onchocercidae</taxon>
        <taxon>Cercopithifilaria</taxon>
    </lineage>
</organism>
<protein>
    <submittedName>
        <fullName evidence="1">Uncharacterized protein</fullName>
    </submittedName>
</protein>
<dbReference type="Proteomes" id="UP000746747">
    <property type="component" value="Unassembled WGS sequence"/>
</dbReference>
<evidence type="ECO:0000313" key="1">
    <source>
        <dbReference type="EMBL" id="CAG9533433.1"/>
    </source>
</evidence>
<dbReference type="EMBL" id="CAKAEH010001246">
    <property type="protein sequence ID" value="CAG9533433.1"/>
    <property type="molecule type" value="Genomic_DNA"/>
</dbReference>
<keyword evidence="2" id="KW-1185">Reference proteome</keyword>
<comment type="caution">
    <text evidence="1">The sequence shown here is derived from an EMBL/GenBank/DDBJ whole genome shotgun (WGS) entry which is preliminary data.</text>
</comment>